<reference evidence="2 3" key="1">
    <citation type="submission" date="2015-02" db="EMBL/GenBank/DDBJ databases">
        <authorList>
            <person name="Chooi Y.-H."/>
        </authorList>
    </citation>
    <scope>NUCLEOTIDE SEQUENCE [LARGE SCALE GENOMIC DNA]</scope>
    <source>
        <strain evidence="2">E3</strain>
    </source>
</reference>
<feature type="region of interest" description="Disordered" evidence="1">
    <location>
        <begin position="463"/>
        <end position="516"/>
    </location>
</feature>
<name>A0A0G4IMW8_PLABS</name>
<protein>
    <submittedName>
        <fullName evidence="2">Uncharacterized protein</fullName>
    </submittedName>
</protein>
<accession>A0A0G4IMW8</accession>
<dbReference type="AlphaFoldDB" id="A0A0G4IMW8"/>
<organism evidence="2 3">
    <name type="scientific">Plasmodiophora brassicae</name>
    <name type="common">Clubroot disease agent</name>
    <dbReference type="NCBI Taxonomy" id="37360"/>
    <lineage>
        <taxon>Eukaryota</taxon>
        <taxon>Sar</taxon>
        <taxon>Rhizaria</taxon>
        <taxon>Endomyxa</taxon>
        <taxon>Phytomyxea</taxon>
        <taxon>Plasmodiophorida</taxon>
        <taxon>Plasmodiophoridae</taxon>
        <taxon>Plasmodiophora</taxon>
    </lineage>
</organism>
<feature type="compositionally biased region" description="Low complexity" evidence="1">
    <location>
        <begin position="477"/>
        <end position="505"/>
    </location>
</feature>
<evidence type="ECO:0000313" key="2">
    <source>
        <dbReference type="EMBL" id="CEO96570.1"/>
    </source>
</evidence>
<sequence>MDGNRRITDTTTAQEVAVVVRDLSQGRARLKIGSFDGRVLRYQKRSNLHQFFVWDDEAPSEDRTVFINNFWSCLHPPAPKPAVPFTCGSLAELATDVASRYLTANPRRRGALYQIVSVARAHSLAGYGVVHVAAFALADLFHSQGRFSPLQLPMPDDLHEAAMPDRDFSFAASHILRPNHNSDQLSVEIAYLLAALPLRTFVPSPLCRPELQFHGRVWDRVLDAALRVPESQSPSIFSHVEFALAQVLDGFPDQFVDYAVTLSTTPVTGNDDPMRRARRLPILLAEIGAHDVMEDCDHKDFRKMAVAMAASLIAQLGVLRQAPRDDRARLRVFGLLCGGGRAQPYVLVPDLADEDDRDKSDETVRASLVLHLLPSFDLFGNDVEQDQVPLAIPPGDLCNPDDVDQLDRNDSARYDGRSVRGPSARVFAEDGTVKLEYLRPLFTFADAVRQYAVEYDRLLDGHKADLSPPFPYPDTFRSPPRSRSSHPLRSSARSSQRSSGPSSQRPPKRPRTRDVV</sequence>
<dbReference type="EMBL" id="CDSF01000068">
    <property type="protein sequence ID" value="CEO96570.1"/>
    <property type="molecule type" value="Genomic_DNA"/>
</dbReference>
<evidence type="ECO:0000313" key="3">
    <source>
        <dbReference type="Proteomes" id="UP000039324"/>
    </source>
</evidence>
<gene>
    <name evidence="2" type="ORF">PBRA_005179</name>
</gene>
<proteinExistence type="predicted"/>
<feature type="compositionally biased region" description="Basic and acidic residues" evidence="1">
    <location>
        <begin position="405"/>
        <end position="418"/>
    </location>
</feature>
<dbReference type="Proteomes" id="UP000039324">
    <property type="component" value="Unassembled WGS sequence"/>
</dbReference>
<feature type="compositionally biased region" description="Basic residues" evidence="1">
    <location>
        <begin position="506"/>
        <end position="516"/>
    </location>
</feature>
<feature type="non-terminal residue" evidence="2">
    <location>
        <position position="516"/>
    </location>
</feature>
<feature type="region of interest" description="Disordered" evidence="1">
    <location>
        <begin position="393"/>
        <end position="420"/>
    </location>
</feature>
<evidence type="ECO:0000256" key="1">
    <source>
        <dbReference type="SAM" id="MobiDB-lite"/>
    </source>
</evidence>
<keyword evidence="3" id="KW-1185">Reference proteome</keyword>